<name>A0A3P3DCF1_9RHOB</name>
<dbReference type="Pfam" id="PF01381">
    <property type="entry name" value="HTH_3"/>
    <property type="match status" value="1"/>
</dbReference>
<dbReference type="EMBL" id="RRAZ01000028">
    <property type="protein sequence ID" value="RRH72017.1"/>
    <property type="molecule type" value="Genomic_DNA"/>
</dbReference>
<dbReference type="SUPFAM" id="SSF47413">
    <property type="entry name" value="lambda repressor-like DNA-binding domains"/>
    <property type="match status" value="1"/>
</dbReference>
<protein>
    <submittedName>
        <fullName evidence="2">XRE family transcriptional regulator</fullName>
    </submittedName>
</protein>
<dbReference type="InterPro" id="IPR001387">
    <property type="entry name" value="Cro/C1-type_HTH"/>
</dbReference>
<reference evidence="2 3" key="1">
    <citation type="submission" date="2018-11" db="EMBL/GenBank/DDBJ databases">
        <title>Gemmobacter sp. nov., YIM 102744-1 draft genome.</title>
        <authorList>
            <person name="Li G."/>
            <person name="Jiang Y."/>
        </authorList>
    </citation>
    <scope>NUCLEOTIDE SEQUENCE [LARGE SCALE GENOMIC DNA]</scope>
    <source>
        <strain evidence="2 3">YIM 102744-1</strain>
    </source>
</reference>
<dbReference type="GO" id="GO:0003677">
    <property type="term" value="F:DNA binding"/>
    <property type="evidence" value="ECO:0007669"/>
    <property type="project" value="InterPro"/>
</dbReference>
<dbReference type="SMART" id="SM00530">
    <property type="entry name" value="HTH_XRE"/>
    <property type="match status" value="1"/>
</dbReference>
<sequence>MSDFAKFLEENGLSHRDFARSVSVDPSIVSRLAAGKMIPSLRLAARIERQTRGAIQATSWVKDEPSSFRGGR</sequence>
<comment type="caution">
    <text evidence="2">The sequence shown here is derived from an EMBL/GenBank/DDBJ whole genome shotgun (WGS) entry which is preliminary data.</text>
</comment>
<dbReference type="RefSeq" id="WP_124966188.1">
    <property type="nucleotide sequence ID" value="NZ_RRAZ01000028.1"/>
</dbReference>
<gene>
    <name evidence="2" type="ORF">EG244_16005</name>
</gene>
<feature type="domain" description="HTH cro/C1-type" evidence="1">
    <location>
        <begin position="3"/>
        <end position="58"/>
    </location>
</feature>
<evidence type="ECO:0000313" key="2">
    <source>
        <dbReference type="EMBL" id="RRH72017.1"/>
    </source>
</evidence>
<proteinExistence type="predicted"/>
<accession>A0A3P3DCF1</accession>
<dbReference type="AlphaFoldDB" id="A0A3P3DCF1"/>
<dbReference type="Proteomes" id="UP000282125">
    <property type="component" value="Unassembled WGS sequence"/>
</dbReference>
<dbReference type="CDD" id="cd00093">
    <property type="entry name" value="HTH_XRE"/>
    <property type="match status" value="1"/>
</dbReference>
<organism evidence="2 3">
    <name type="scientific">Falsigemmobacter faecalis</name>
    <dbReference type="NCBI Taxonomy" id="2488730"/>
    <lineage>
        <taxon>Bacteria</taxon>
        <taxon>Pseudomonadati</taxon>
        <taxon>Pseudomonadota</taxon>
        <taxon>Alphaproteobacteria</taxon>
        <taxon>Rhodobacterales</taxon>
        <taxon>Paracoccaceae</taxon>
        <taxon>Falsigemmobacter</taxon>
    </lineage>
</organism>
<evidence type="ECO:0000259" key="1">
    <source>
        <dbReference type="SMART" id="SM00530"/>
    </source>
</evidence>
<evidence type="ECO:0000313" key="3">
    <source>
        <dbReference type="Proteomes" id="UP000282125"/>
    </source>
</evidence>
<dbReference type="Gene3D" id="1.10.260.40">
    <property type="entry name" value="lambda repressor-like DNA-binding domains"/>
    <property type="match status" value="1"/>
</dbReference>
<dbReference type="OrthoDB" id="7582299at2"/>
<keyword evidence="3" id="KW-1185">Reference proteome</keyword>
<dbReference type="InterPro" id="IPR010982">
    <property type="entry name" value="Lambda_DNA-bd_dom_sf"/>
</dbReference>